<dbReference type="EMBL" id="CAJNOE010002220">
    <property type="protein sequence ID" value="CAF1473596.1"/>
    <property type="molecule type" value="Genomic_DNA"/>
</dbReference>
<proteinExistence type="predicted"/>
<dbReference type="AlphaFoldDB" id="A0A815R923"/>
<gene>
    <name evidence="1" type="ORF">IZO911_LOCUS43596</name>
</gene>
<evidence type="ECO:0000313" key="1">
    <source>
        <dbReference type="EMBL" id="CAF1473596.1"/>
    </source>
</evidence>
<feature type="non-terminal residue" evidence="1">
    <location>
        <position position="1"/>
    </location>
</feature>
<accession>A0A815R923</accession>
<sequence length="111" mass="12627">YPLQHILSDLHVTQSNVSFLGTMFDFITVSKDMGHLYLNGVNLEQVSLNQSYEMAKFDFVMRFLYKPSSGDNQLSCSFVGSRDIFDATTAAIIVYFYLMPNGPFKTNFNNT</sequence>
<protein>
    <submittedName>
        <fullName evidence="1">Uncharacterized protein</fullName>
    </submittedName>
</protein>
<organism evidence="1 2">
    <name type="scientific">Adineta steineri</name>
    <dbReference type="NCBI Taxonomy" id="433720"/>
    <lineage>
        <taxon>Eukaryota</taxon>
        <taxon>Metazoa</taxon>
        <taxon>Spiralia</taxon>
        <taxon>Gnathifera</taxon>
        <taxon>Rotifera</taxon>
        <taxon>Eurotatoria</taxon>
        <taxon>Bdelloidea</taxon>
        <taxon>Adinetida</taxon>
        <taxon>Adinetidae</taxon>
        <taxon>Adineta</taxon>
    </lineage>
</organism>
<name>A0A815R923_9BILA</name>
<evidence type="ECO:0000313" key="2">
    <source>
        <dbReference type="Proteomes" id="UP000663860"/>
    </source>
</evidence>
<comment type="caution">
    <text evidence="1">The sequence shown here is derived from an EMBL/GenBank/DDBJ whole genome shotgun (WGS) entry which is preliminary data.</text>
</comment>
<dbReference type="Proteomes" id="UP000663860">
    <property type="component" value="Unassembled WGS sequence"/>
</dbReference>
<reference evidence="1" key="1">
    <citation type="submission" date="2021-02" db="EMBL/GenBank/DDBJ databases">
        <authorList>
            <person name="Nowell W R."/>
        </authorList>
    </citation>
    <scope>NUCLEOTIDE SEQUENCE</scope>
</reference>